<gene>
    <name evidence="1" type="ORF">TTHERM_000016329</name>
</gene>
<sequence>MQFLEYRKYFCQLIKIQFQNLSLKILRILKEIKININKQLIKQLQISCKFFILIKIQCQTHSQTIINANQKMFSMITQKSQDQIQQSLTLILIKLLKILFQFIFKQQNLTIRCSIVNNTNRSANKYNRSYYQFSVS</sequence>
<dbReference type="GeneID" id="24436845"/>
<dbReference type="RefSeq" id="XP_012651164.1">
    <property type="nucleotide sequence ID" value="XM_012795710.1"/>
</dbReference>
<keyword evidence="2" id="KW-1185">Reference proteome</keyword>
<dbReference type="InParanoid" id="W7XAG1"/>
<protein>
    <submittedName>
        <fullName evidence="1">Uncharacterized protein</fullName>
    </submittedName>
</protein>
<accession>W7XAG1</accession>
<dbReference type="EMBL" id="GG662845">
    <property type="protein sequence ID" value="EWS76380.1"/>
    <property type="molecule type" value="Genomic_DNA"/>
</dbReference>
<dbReference type="Proteomes" id="UP000009168">
    <property type="component" value="Unassembled WGS sequence"/>
</dbReference>
<reference evidence="2" key="1">
    <citation type="journal article" date="2006" name="PLoS Biol.">
        <title>Macronuclear genome sequence of the ciliate Tetrahymena thermophila, a model eukaryote.</title>
        <authorList>
            <person name="Eisen J.A."/>
            <person name="Coyne R.S."/>
            <person name="Wu M."/>
            <person name="Wu D."/>
            <person name="Thiagarajan M."/>
            <person name="Wortman J.R."/>
            <person name="Badger J.H."/>
            <person name="Ren Q."/>
            <person name="Amedeo P."/>
            <person name="Jones K.M."/>
            <person name="Tallon L.J."/>
            <person name="Delcher A.L."/>
            <person name="Salzberg S.L."/>
            <person name="Silva J.C."/>
            <person name="Haas B.J."/>
            <person name="Majoros W.H."/>
            <person name="Farzad M."/>
            <person name="Carlton J.M."/>
            <person name="Smith R.K. Jr."/>
            <person name="Garg J."/>
            <person name="Pearlman R.E."/>
            <person name="Karrer K.M."/>
            <person name="Sun L."/>
            <person name="Manning G."/>
            <person name="Elde N.C."/>
            <person name="Turkewitz A.P."/>
            <person name="Asai D.J."/>
            <person name="Wilkes D.E."/>
            <person name="Wang Y."/>
            <person name="Cai H."/>
            <person name="Collins K."/>
            <person name="Stewart B.A."/>
            <person name="Lee S.R."/>
            <person name="Wilamowska K."/>
            <person name="Weinberg Z."/>
            <person name="Ruzzo W.L."/>
            <person name="Wloga D."/>
            <person name="Gaertig J."/>
            <person name="Frankel J."/>
            <person name="Tsao C.-C."/>
            <person name="Gorovsky M.A."/>
            <person name="Keeling P.J."/>
            <person name="Waller R.F."/>
            <person name="Patron N.J."/>
            <person name="Cherry J.M."/>
            <person name="Stover N.A."/>
            <person name="Krieger C.J."/>
            <person name="del Toro C."/>
            <person name="Ryder H.F."/>
            <person name="Williamson S.C."/>
            <person name="Barbeau R.A."/>
            <person name="Hamilton E.P."/>
            <person name="Orias E."/>
        </authorList>
    </citation>
    <scope>NUCLEOTIDE SEQUENCE [LARGE SCALE GENOMIC DNA]</scope>
    <source>
        <strain evidence="2">SB210</strain>
    </source>
</reference>
<organism evidence="1 2">
    <name type="scientific">Tetrahymena thermophila (strain SB210)</name>
    <dbReference type="NCBI Taxonomy" id="312017"/>
    <lineage>
        <taxon>Eukaryota</taxon>
        <taxon>Sar</taxon>
        <taxon>Alveolata</taxon>
        <taxon>Ciliophora</taxon>
        <taxon>Intramacronucleata</taxon>
        <taxon>Oligohymenophorea</taxon>
        <taxon>Hymenostomatida</taxon>
        <taxon>Tetrahymenina</taxon>
        <taxon>Tetrahymenidae</taxon>
        <taxon>Tetrahymena</taxon>
    </lineage>
</organism>
<name>W7XAG1_TETTS</name>
<proteinExistence type="predicted"/>
<evidence type="ECO:0000313" key="2">
    <source>
        <dbReference type="Proteomes" id="UP000009168"/>
    </source>
</evidence>
<evidence type="ECO:0000313" key="1">
    <source>
        <dbReference type="EMBL" id="EWS76380.1"/>
    </source>
</evidence>
<dbReference type="KEGG" id="tet:TTHERM_000016329"/>
<dbReference type="AlphaFoldDB" id="W7XAG1"/>